<feature type="signal peptide" evidence="1">
    <location>
        <begin position="1"/>
        <end position="18"/>
    </location>
</feature>
<keyword evidence="4" id="KW-1185">Reference proteome</keyword>
<dbReference type="EMBL" id="VDEP01000471">
    <property type="protein sequence ID" value="KAA1076161.1"/>
    <property type="molecule type" value="Genomic_DNA"/>
</dbReference>
<comment type="caution">
    <text evidence="3">The sequence shown here is derived from an EMBL/GenBank/DDBJ whole genome shotgun (WGS) entry which is preliminary data.</text>
</comment>
<dbReference type="Proteomes" id="UP000325313">
    <property type="component" value="Unassembled WGS sequence"/>
</dbReference>
<evidence type="ECO:0008006" key="6">
    <source>
        <dbReference type="Google" id="ProtNLM"/>
    </source>
</evidence>
<keyword evidence="1" id="KW-0732">Signal</keyword>
<proteinExistence type="predicted"/>
<accession>A0A5B0NTT6</accession>
<evidence type="ECO:0000313" key="5">
    <source>
        <dbReference type="Proteomes" id="UP000325313"/>
    </source>
</evidence>
<sequence>MHIKSLTAIGCLTGLALGSPMQPKEKSLECRTCCCYRAFSRSETPSNPHITRPPWPRCTDCRQPLPMPPPAQVEVDPVTLLPIKNPNSKCNHHKN</sequence>
<organism evidence="3 4">
    <name type="scientific">Puccinia graminis f. sp. tritici</name>
    <dbReference type="NCBI Taxonomy" id="56615"/>
    <lineage>
        <taxon>Eukaryota</taxon>
        <taxon>Fungi</taxon>
        <taxon>Dikarya</taxon>
        <taxon>Basidiomycota</taxon>
        <taxon>Pucciniomycotina</taxon>
        <taxon>Pucciniomycetes</taxon>
        <taxon>Pucciniales</taxon>
        <taxon>Pucciniaceae</taxon>
        <taxon>Puccinia</taxon>
    </lineage>
</organism>
<evidence type="ECO:0000313" key="2">
    <source>
        <dbReference type="EMBL" id="KAA1076161.1"/>
    </source>
</evidence>
<name>A0A5B0NTT6_PUCGR</name>
<evidence type="ECO:0000256" key="1">
    <source>
        <dbReference type="SAM" id="SignalP"/>
    </source>
</evidence>
<dbReference type="EMBL" id="VSWC01000092">
    <property type="protein sequence ID" value="KAA1091530.1"/>
    <property type="molecule type" value="Genomic_DNA"/>
</dbReference>
<protein>
    <recommendedName>
        <fullName evidence="6">Secreted protein</fullName>
    </recommendedName>
</protein>
<evidence type="ECO:0000313" key="3">
    <source>
        <dbReference type="EMBL" id="KAA1091530.1"/>
    </source>
</evidence>
<feature type="chain" id="PRO_5036137551" description="Secreted protein" evidence="1">
    <location>
        <begin position="19"/>
        <end position="95"/>
    </location>
</feature>
<reference evidence="4 5" key="1">
    <citation type="submission" date="2019-05" db="EMBL/GenBank/DDBJ databases">
        <title>Emergence of the Ug99 lineage of the wheat stem rust pathogen through somatic hybridization.</title>
        <authorList>
            <person name="Li F."/>
            <person name="Upadhyaya N.M."/>
            <person name="Sperschneider J."/>
            <person name="Matny O."/>
            <person name="Nguyen-Phuc H."/>
            <person name="Mago R."/>
            <person name="Raley C."/>
            <person name="Miller M.E."/>
            <person name="Silverstein K.A.T."/>
            <person name="Henningsen E."/>
            <person name="Hirsch C.D."/>
            <person name="Visser B."/>
            <person name="Pretorius Z.A."/>
            <person name="Steffenson B.J."/>
            <person name="Schwessinger B."/>
            <person name="Dodds P.N."/>
            <person name="Figueroa M."/>
        </authorList>
    </citation>
    <scope>NUCLEOTIDE SEQUENCE [LARGE SCALE GENOMIC DNA]</scope>
    <source>
        <strain evidence="3">21-0</strain>
        <strain evidence="2 5">Ug99</strain>
    </source>
</reference>
<evidence type="ECO:0000313" key="4">
    <source>
        <dbReference type="Proteomes" id="UP000324748"/>
    </source>
</evidence>
<dbReference type="Proteomes" id="UP000324748">
    <property type="component" value="Unassembled WGS sequence"/>
</dbReference>
<gene>
    <name evidence="3" type="ORF">PGT21_035264</name>
    <name evidence="2" type="ORF">PGTUg99_036571</name>
</gene>
<dbReference type="AlphaFoldDB" id="A0A5B0NTT6"/>